<feature type="transmembrane region" description="Helical" evidence="8">
    <location>
        <begin position="72"/>
        <end position="95"/>
    </location>
</feature>
<evidence type="ECO:0000313" key="9">
    <source>
        <dbReference type="EMBL" id="CBX94470.1"/>
    </source>
</evidence>
<evidence type="ECO:0000256" key="8">
    <source>
        <dbReference type="SAM" id="Phobius"/>
    </source>
</evidence>
<dbReference type="Pfam" id="PF13641">
    <property type="entry name" value="Glyco_tranf_2_3"/>
    <property type="match status" value="1"/>
</dbReference>
<keyword evidence="10" id="KW-1185">Reference proteome</keyword>
<dbReference type="CAZy" id="GT2">
    <property type="family name" value="Glycosyltransferase Family 2"/>
</dbReference>
<sequence>MFMLSISIDWALSKAGLLVLLSFFWSLFLIVDANRREKPISLLASFGLLLHTIPSVFLLGTVIIAQQVYDSTLVWFVSLLAFRYWRIIVNIFFWFQYKPALTSDDLKISSESCTVVVPTVGPQGNSVYDEMIAAILYNRPARLIFSTNTESAAEQVNAYMPSLLAAIEAGKSAYQMQYNLKAFRPTTEILVLNASVSNKRQQVVHGFQNVETEILVMVDDTAIWHPNFLAASLPAFGDSMVGFVGTRKWVKRFGRTHHPELGLFTNLWTQYKAGFWNTMGGLYLVRHNFEIRATNAADGGVFCVSGRSSLIRTSIVKNDTFTEAFTDEYILRLGDHFPGWGPVTADDDVFITRWVINQGWDVKIQSSKEATMTTVLGRYPLKFPDQCKRWSRTTFRQNPISLVVDRTAWWKWPLTVHTTLFPWMYNAALFWDSLMVYTLMQTNLYANSSHPALLLCAMVGLIWISKLVKTIPWFWEYPIDFLLYFVIPAYPAFAYWHSLLKVYTAFTFWDLAWSGRKLE</sequence>
<evidence type="ECO:0000256" key="2">
    <source>
        <dbReference type="ARBA" id="ARBA00022676"/>
    </source>
</evidence>
<dbReference type="GO" id="GO:0016020">
    <property type="term" value="C:membrane"/>
    <property type="evidence" value="ECO:0007669"/>
    <property type="project" value="UniProtKB-SubCell"/>
</dbReference>
<dbReference type="SUPFAM" id="SSF53448">
    <property type="entry name" value="Nucleotide-diphospho-sugar transferases"/>
    <property type="match status" value="1"/>
</dbReference>
<name>E4ZT39_LEPMJ</name>
<evidence type="ECO:0000256" key="1">
    <source>
        <dbReference type="ARBA" id="ARBA00004370"/>
    </source>
</evidence>
<dbReference type="Gene3D" id="3.90.550.10">
    <property type="entry name" value="Spore Coat Polysaccharide Biosynthesis Protein SpsA, Chain A"/>
    <property type="match status" value="1"/>
</dbReference>
<keyword evidence="7" id="KW-0325">Glycoprotein</keyword>
<dbReference type="EMBL" id="FP929123">
    <property type="protein sequence ID" value="CBX94470.1"/>
    <property type="molecule type" value="Genomic_DNA"/>
</dbReference>
<evidence type="ECO:0000256" key="6">
    <source>
        <dbReference type="ARBA" id="ARBA00023136"/>
    </source>
</evidence>
<dbReference type="InterPro" id="IPR052427">
    <property type="entry name" value="Glycosyltrans_GT2/GT47"/>
</dbReference>
<feature type="transmembrane region" description="Helical" evidence="8">
    <location>
        <begin position="452"/>
        <end position="475"/>
    </location>
</feature>
<keyword evidence="4 8" id="KW-0812">Transmembrane</keyword>
<evidence type="ECO:0000256" key="3">
    <source>
        <dbReference type="ARBA" id="ARBA00022679"/>
    </source>
</evidence>
<dbReference type="PANTHER" id="PTHR47844">
    <property type="entry name" value="SYNTHASE CPS1, PUTATIVE (AFU_ORTHOLOGUE AFUA_7G02500)-RELATED"/>
    <property type="match status" value="1"/>
</dbReference>
<dbReference type="GO" id="GO:0016757">
    <property type="term" value="F:glycosyltransferase activity"/>
    <property type="evidence" value="ECO:0007669"/>
    <property type="project" value="UniProtKB-KW"/>
</dbReference>
<organism evidence="10">
    <name type="scientific">Leptosphaeria maculans (strain JN3 / isolate v23.1.3 / race Av1-4-5-6-7-8)</name>
    <name type="common">Blackleg fungus</name>
    <name type="synonym">Phoma lingam</name>
    <dbReference type="NCBI Taxonomy" id="985895"/>
    <lineage>
        <taxon>Eukaryota</taxon>
        <taxon>Fungi</taxon>
        <taxon>Dikarya</taxon>
        <taxon>Ascomycota</taxon>
        <taxon>Pezizomycotina</taxon>
        <taxon>Dothideomycetes</taxon>
        <taxon>Pleosporomycetidae</taxon>
        <taxon>Pleosporales</taxon>
        <taxon>Pleosporineae</taxon>
        <taxon>Leptosphaeriaceae</taxon>
        <taxon>Plenodomus</taxon>
        <taxon>Plenodomus lingam/Leptosphaeria maculans species complex</taxon>
    </lineage>
</organism>
<dbReference type="PANTHER" id="PTHR47844:SF1">
    <property type="entry name" value="EXOSTOSIN-LIKE 2"/>
    <property type="match status" value="1"/>
</dbReference>
<dbReference type="AlphaFoldDB" id="E4ZT39"/>
<dbReference type="STRING" id="985895.E4ZT39"/>
<proteinExistence type="predicted"/>
<reference evidence="10" key="1">
    <citation type="journal article" date="2011" name="Nat. Commun.">
        <title>Effector diversification within compartments of the Leptosphaeria maculans genome affected by Repeat-Induced Point mutations.</title>
        <authorList>
            <person name="Rouxel T."/>
            <person name="Grandaubert J."/>
            <person name="Hane J.K."/>
            <person name="Hoede C."/>
            <person name="van de Wouw A.P."/>
            <person name="Couloux A."/>
            <person name="Dominguez V."/>
            <person name="Anthouard V."/>
            <person name="Bally P."/>
            <person name="Bourras S."/>
            <person name="Cozijnsen A.J."/>
            <person name="Ciuffetti L.M."/>
            <person name="Degrave A."/>
            <person name="Dilmaghani A."/>
            <person name="Duret L."/>
            <person name="Fudal I."/>
            <person name="Goodwin S.B."/>
            <person name="Gout L."/>
            <person name="Glaser N."/>
            <person name="Linglin J."/>
            <person name="Kema G.H.J."/>
            <person name="Lapalu N."/>
            <person name="Lawrence C.B."/>
            <person name="May K."/>
            <person name="Meyer M."/>
            <person name="Ollivier B."/>
            <person name="Poulain J."/>
            <person name="Schoch C.L."/>
            <person name="Simon A."/>
            <person name="Spatafora J.W."/>
            <person name="Stachowiak A."/>
            <person name="Turgeon B.G."/>
            <person name="Tyler B.M."/>
            <person name="Vincent D."/>
            <person name="Weissenbach J."/>
            <person name="Amselem J."/>
            <person name="Quesneville H."/>
            <person name="Oliver R.P."/>
            <person name="Wincker P."/>
            <person name="Balesdent M.-H."/>
            <person name="Howlett B.J."/>
        </authorList>
    </citation>
    <scope>NUCLEOTIDE SEQUENCE [LARGE SCALE GENOMIC DNA]</scope>
    <source>
        <strain evidence="10">JN3 / isolate v23.1.3 / race Av1-4-5-6-7-8</strain>
    </source>
</reference>
<protein>
    <submittedName>
        <fullName evidence="9">Predicted protein</fullName>
    </submittedName>
</protein>
<dbReference type="InParanoid" id="E4ZT39"/>
<feature type="transmembrane region" description="Helical" evidence="8">
    <location>
        <begin position="12"/>
        <end position="31"/>
    </location>
</feature>
<evidence type="ECO:0000256" key="4">
    <source>
        <dbReference type="ARBA" id="ARBA00022692"/>
    </source>
</evidence>
<keyword evidence="2" id="KW-0328">Glycosyltransferase</keyword>
<feature type="transmembrane region" description="Helical" evidence="8">
    <location>
        <begin position="481"/>
        <end position="500"/>
    </location>
</feature>
<dbReference type="Proteomes" id="UP000002668">
    <property type="component" value="Genome"/>
</dbReference>
<evidence type="ECO:0000313" key="10">
    <source>
        <dbReference type="Proteomes" id="UP000002668"/>
    </source>
</evidence>
<keyword evidence="3" id="KW-0808">Transferase</keyword>
<dbReference type="VEuPathDB" id="FungiDB:LEMA_P119610.1"/>
<gene>
    <name evidence="9" type="ORF">LEMA_P119610.1</name>
</gene>
<dbReference type="HOGENOM" id="CLU_019940_4_1_1"/>
<dbReference type="GeneID" id="13291069"/>
<keyword evidence="6 8" id="KW-0472">Membrane</keyword>
<dbReference type="OrthoDB" id="2849215at2759"/>
<dbReference type="InterPro" id="IPR029044">
    <property type="entry name" value="Nucleotide-diphossugar_trans"/>
</dbReference>
<dbReference type="OMA" id="QITHAMP"/>
<feature type="transmembrane region" description="Helical" evidence="8">
    <location>
        <begin position="43"/>
        <end position="65"/>
    </location>
</feature>
<accession>E4ZT39</accession>
<comment type="subcellular location">
    <subcellularLocation>
        <location evidence="1">Membrane</location>
    </subcellularLocation>
</comment>
<evidence type="ECO:0000256" key="5">
    <source>
        <dbReference type="ARBA" id="ARBA00022989"/>
    </source>
</evidence>
<keyword evidence="5 8" id="KW-1133">Transmembrane helix</keyword>
<evidence type="ECO:0000256" key="7">
    <source>
        <dbReference type="ARBA" id="ARBA00023180"/>
    </source>
</evidence>
<dbReference type="eggNOG" id="ENOG502SICP">
    <property type="taxonomic scope" value="Eukaryota"/>
</dbReference>